<dbReference type="Gene3D" id="3.30.565.10">
    <property type="entry name" value="Histidine kinase-like ATPase, C-terminal domain"/>
    <property type="match status" value="1"/>
</dbReference>
<dbReference type="InterPro" id="IPR036890">
    <property type="entry name" value="HATPase_C_sf"/>
</dbReference>
<evidence type="ECO:0000256" key="1">
    <source>
        <dbReference type="ARBA" id="ARBA00004651"/>
    </source>
</evidence>
<accession>A0ABT3G4T2</accession>
<reference evidence="9" key="1">
    <citation type="submission" date="2022-10" db="EMBL/GenBank/DDBJ databases">
        <title>Luteolibacter sp. GHJ8, whole genome shotgun sequencing project.</title>
        <authorList>
            <person name="Zhao G."/>
            <person name="Shen L."/>
        </authorList>
    </citation>
    <scope>NUCLEOTIDE SEQUENCE</scope>
    <source>
        <strain evidence="9">GHJ8</strain>
    </source>
</reference>
<keyword evidence="4 6" id="KW-1133">Transmembrane helix</keyword>
<comment type="subcellular location">
    <subcellularLocation>
        <location evidence="1">Cell membrane</location>
        <topology evidence="1">Multi-pass membrane protein</topology>
    </subcellularLocation>
</comment>
<evidence type="ECO:0000259" key="7">
    <source>
        <dbReference type="Pfam" id="PF05231"/>
    </source>
</evidence>
<keyword evidence="9" id="KW-0808">Transferase</keyword>
<keyword evidence="9" id="KW-0418">Kinase</keyword>
<feature type="transmembrane region" description="Helical" evidence="6">
    <location>
        <begin position="75"/>
        <end position="97"/>
    </location>
</feature>
<dbReference type="PANTHER" id="PTHR34220:SF7">
    <property type="entry name" value="SENSOR HISTIDINE KINASE YPDA"/>
    <property type="match status" value="1"/>
</dbReference>
<dbReference type="PROSITE" id="PS51257">
    <property type="entry name" value="PROKAR_LIPOPROTEIN"/>
    <property type="match status" value="1"/>
</dbReference>
<feature type="domain" description="Signal transduction histidine kinase internal region" evidence="8">
    <location>
        <begin position="419"/>
        <end position="496"/>
    </location>
</feature>
<evidence type="ECO:0000313" key="10">
    <source>
        <dbReference type="Proteomes" id="UP001165653"/>
    </source>
</evidence>
<dbReference type="Pfam" id="PF06580">
    <property type="entry name" value="His_kinase"/>
    <property type="match status" value="1"/>
</dbReference>
<feature type="transmembrane region" description="Helical" evidence="6">
    <location>
        <begin position="187"/>
        <end position="205"/>
    </location>
</feature>
<gene>
    <name evidence="9" type="ORF">OJ996_13300</name>
</gene>
<proteinExistence type="predicted"/>
<evidence type="ECO:0000256" key="2">
    <source>
        <dbReference type="ARBA" id="ARBA00022475"/>
    </source>
</evidence>
<dbReference type="EMBL" id="JAPDDR010000006">
    <property type="protein sequence ID" value="MCW1914559.1"/>
    <property type="molecule type" value="Genomic_DNA"/>
</dbReference>
<keyword evidence="5 6" id="KW-0472">Membrane</keyword>
<dbReference type="InterPro" id="IPR007895">
    <property type="entry name" value="MASE1"/>
</dbReference>
<feature type="transmembrane region" description="Helical" evidence="6">
    <location>
        <begin position="157"/>
        <end position="175"/>
    </location>
</feature>
<keyword evidence="2" id="KW-1003">Cell membrane</keyword>
<dbReference type="InterPro" id="IPR050640">
    <property type="entry name" value="Bact_2-comp_sensor_kinase"/>
</dbReference>
<organism evidence="9 10">
    <name type="scientific">Luteolibacter rhizosphaerae</name>
    <dbReference type="NCBI Taxonomy" id="2989719"/>
    <lineage>
        <taxon>Bacteria</taxon>
        <taxon>Pseudomonadati</taxon>
        <taxon>Verrucomicrobiota</taxon>
        <taxon>Verrucomicrobiia</taxon>
        <taxon>Verrucomicrobiales</taxon>
        <taxon>Verrucomicrobiaceae</taxon>
        <taxon>Luteolibacter</taxon>
    </lineage>
</organism>
<dbReference type="GO" id="GO:0016301">
    <property type="term" value="F:kinase activity"/>
    <property type="evidence" value="ECO:0007669"/>
    <property type="project" value="UniProtKB-KW"/>
</dbReference>
<feature type="domain" description="MASE1" evidence="7">
    <location>
        <begin position="14"/>
        <end position="286"/>
    </location>
</feature>
<feature type="transmembrane region" description="Helical" evidence="6">
    <location>
        <begin position="271"/>
        <end position="292"/>
    </location>
</feature>
<evidence type="ECO:0000259" key="8">
    <source>
        <dbReference type="Pfam" id="PF06580"/>
    </source>
</evidence>
<dbReference type="PANTHER" id="PTHR34220">
    <property type="entry name" value="SENSOR HISTIDINE KINASE YPDA"/>
    <property type="match status" value="1"/>
</dbReference>
<feature type="transmembrane region" description="Helical" evidence="6">
    <location>
        <begin position="37"/>
        <end position="55"/>
    </location>
</feature>
<evidence type="ECO:0000256" key="3">
    <source>
        <dbReference type="ARBA" id="ARBA00022692"/>
    </source>
</evidence>
<dbReference type="RefSeq" id="WP_264514092.1">
    <property type="nucleotide sequence ID" value="NZ_JAPDDR010000006.1"/>
</dbReference>
<name>A0ABT3G4T2_9BACT</name>
<dbReference type="Proteomes" id="UP001165653">
    <property type="component" value="Unassembled WGS sequence"/>
</dbReference>
<comment type="caution">
    <text evidence="9">The sequence shown here is derived from an EMBL/GenBank/DDBJ whole genome shotgun (WGS) entry which is preliminary data.</text>
</comment>
<feature type="transmembrane region" description="Helical" evidence="6">
    <location>
        <begin position="118"/>
        <end position="137"/>
    </location>
</feature>
<dbReference type="Pfam" id="PF05231">
    <property type="entry name" value="MASE1"/>
    <property type="match status" value="1"/>
</dbReference>
<evidence type="ECO:0000256" key="4">
    <source>
        <dbReference type="ARBA" id="ARBA00022989"/>
    </source>
</evidence>
<protein>
    <submittedName>
        <fullName evidence="9">Histidine kinase</fullName>
    </submittedName>
</protein>
<evidence type="ECO:0000256" key="6">
    <source>
        <dbReference type="SAM" id="Phobius"/>
    </source>
</evidence>
<dbReference type="SUPFAM" id="SSF55874">
    <property type="entry name" value="ATPase domain of HSP90 chaperone/DNA topoisomerase II/histidine kinase"/>
    <property type="match status" value="1"/>
</dbReference>
<keyword evidence="10" id="KW-1185">Reference proteome</keyword>
<feature type="transmembrane region" description="Helical" evidence="6">
    <location>
        <begin position="12"/>
        <end position="30"/>
    </location>
</feature>
<evidence type="ECO:0000313" key="9">
    <source>
        <dbReference type="EMBL" id="MCW1914559.1"/>
    </source>
</evidence>
<sequence>MPPSKSIGWKAAALAVLSVALACELGLWFLQLSGQRVSLIWPSAGICVALIYFHGPRICPWLAVGHLWIGVRFGFNPAVALTPLLYVGEAWLAWLLSFKSRILQSADRVSIIRTLWQILPAPWLAAIPAAILMTLAATFSGRFGEDEFVMTTARVSAAHVHGMVALAPLFIHLFARDFQLLSPDDHWIGFAALTTAFVLMAMAFTNVFRDVMGMTSAAYLPFPMLMVAAVSLRPPVISLALALWCLASTTMTSMGMGPFGALRQVQPLELALYNLLVCYTTYLISVGTTRLIHQLERSQLTLEVAGVETWEWSHKSGFRSMRGEKLKSEIFHGMSKPPRTENLTRLAGSDAATKGQVPDEWKERLETSDAKELLLSTGKVTSRGRDGNALGAIGLLQDLSAVRKAEDALIALGHQRAILKSLQTRLNPHFLFNALNAIRALVYIDPNQASDAINTLSRLLRSNLRNVERPLIRLDEEIRLVSDLLSISSIRFGDRMSTRIEIPKSASSALVPPMAIYNLAENAIVHGIEKNAGNGTISISARIEGERLHVCITSPGQLGTKPSPGVGTKDVLQRFELLYAGMAEFELSQASENEVQARISLPFQDHESADC</sequence>
<evidence type="ECO:0000256" key="5">
    <source>
        <dbReference type="ARBA" id="ARBA00023136"/>
    </source>
</evidence>
<dbReference type="InterPro" id="IPR010559">
    <property type="entry name" value="Sig_transdc_His_kin_internal"/>
</dbReference>
<keyword evidence="3 6" id="KW-0812">Transmembrane</keyword>